<feature type="transmembrane region" description="Helical" evidence="4">
    <location>
        <begin position="34"/>
        <end position="53"/>
    </location>
</feature>
<feature type="transmembrane region" description="Helical" evidence="4">
    <location>
        <begin position="153"/>
        <end position="173"/>
    </location>
</feature>
<comment type="catalytic activity">
    <reaction evidence="3">
        <text>2 GTP = 3',3'-c-di-GMP + 2 diphosphate</text>
        <dbReference type="Rhea" id="RHEA:24898"/>
        <dbReference type="ChEBI" id="CHEBI:33019"/>
        <dbReference type="ChEBI" id="CHEBI:37565"/>
        <dbReference type="ChEBI" id="CHEBI:58805"/>
        <dbReference type="EC" id="2.7.7.65"/>
    </reaction>
</comment>
<keyword evidence="4" id="KW-0472">Membrane</keyword>
<dbReference type="InterPro" id="IPR043128">
    <property type="entry name" value="Rev_trsase/Diguanyl_cyclase"/>
</dbReference>
<sequence length="377" mass="42497">MLDLGTLHFSSAVSRGAYLAVFLVLAVRQREARYLWHWIGAILASLLGALVLFNNPIDEQLPVWVSMQLFAFYMASLVLSWSGLRRFYGHNLHWPALLILIVLPSLVCLPRPWLNLSAHTTTLVFFMCAALAAGLVVVEIIRARSERLWSQLVVALAFTGYCASFLLVVLLLQFTSLQVSSKTSYLSMIFDQVTSILVYVGYIAMNGERANLKLRQQADTDPLTGLFNRRGIQRMLKERPCEGAESEPMSVVIGDLDHFKRINDTLGHEGGDVVLRIFTERLKSTLRRDDLAVRWGGEEFLVVLPHTDIEAAEVFAERLRELTETHPFQVCGKSLAITISIGIAEVERPAEHFNKAIQQADKALYRAKREGRNRVCR</sequence>
<dbReference type="PANTHER" id="PTHR45138:SF9">
    <property type="entry name" value="DIGUANYLATE CYCLASE DGCM-RELATED"/>
    <property type="match status" value="1"/>
</dbReference>
<comment type="caution">
    <text evidence="6">The sequence shown here is derived from an EMBL/GenBank/DDBJ whole genome shotgun (WGS) entry which is preliminary data.</text>
</comment>
<keyword evidence="7" id="KW-1185">Reference proteome</keyword>
<protein>
    <recommendedName>
        <fullName evidence="2">diguanylate cyclase</fullName>
        <ecNumber evidence="2">2.7.7.65</ecNumber>
    </recommendedName>
</protein>
<feature type="transmembrane region" description="Helical" evidence="4">
    <location>
        <begin position="185"/>
        <end position="205"/>
    </location>
</feature>
<dbReference type="SUPFAM" id="SSF55073">
    <property type="entry name" value="Nucleotide cyclase"/>
    <property type="match status" value="1"/>
</dbReference>
<name>A0A3D9DZV0_9GAMM</name>
<dbReference type="AlphaFoldDB" id="A0A3D9DZV0"/>
<dbReference type="GO" id="GO:0043709">
    <property type="term" value="P:cell adhesion involved in single-species biofilm formation"/>
    <property type="evidence" value="ECO:0007669"/>
    <property type="project" value="TreeGrafter"/>
</dbReference>
<proteinExistence type="predicted"/>
<feature type="transmembrane region" description="Helical" evidence="4">
    <location>
        <begin position="96"/>
        <end position="114"/>
    </location>
</feature>
<dbReference type="CDD" id="cd01949">
    <property type="entry name" value="GGDEF"/>
    <property type="match status" value="1"/>
</dbReference>
<keyword evidence="4" id="KW-0812">Transmembrane</keyword>
<dbReference type="OrthoDB" id="9812260at2"/>
<dbReference type="FunFam" id="3.30.70.270:FF:000001">
    <property type="entry name" value="Diguanylate cyclase domain protein"/>
    <property type="match status" value="1"/>
</dbReference>
<dbReference type="SMART" id="SM00267">
    <property type="entry name" value="GGDEF"/>
    <property type="match status" value="1"/>
</dbReference>
<reference evidence="6 7" key="1">
    <citation type="submission" date="2018-07" db="EMBL/GenBank/DDBJ databases">
        <title>Genomic Encyclopedia of Type Strains, Phase IV (KMG-IV): sequencing the most valuable type-strain genomes for metagenomic binning, comparative biology and taxonomic classification.</title>
        <authorList>
            <person name="Goeker M."/>
        </authorList>
    </citation>
    <scope>NUCLEOTIDE SEQUENCE [LARGE SCALE GENOMIC DNA]</scope>
    <source>
        <strain evidence="6 7">DSM 14324</strain>
    </source>
</reference>
<dbReference type="InterPro" id="IPR029787">
    <property type="entry name" value="Nucleotide_cyclase"/>
</dbReference>
<evidence type="ECO:0000256" key="1">
    <source>
        <dbReference type="ARBA" id="ARBA00001946"/>
    </source>
</evidence>
<evidence type="ECO:0000256" key="4">
    <source>
        <dbReference type="SAM" id="Phobius"/>
    </source>
</evidence>
<dbReference type="EC" id="2.7.7.65" evidence="2"/>
<dbReference type="InterPro" id="IPR000160">
    <property type="entry name" value="GGDEF_dom"/>
</dbReference>
<dbReference type="InterPro" id="IPR050469">
    <property type="entry name" value="Diguanylate_Cyclase"/>
</dbReference>
<evidence type="ECO:0000313" key="7">
    <source>
        <dbReference type="Proteomes" id="UP000256334"/>
    </source>
</evidence>
<dbReference type="GO" id="GO:0052621">
    <property type="term" value="F:diguanylate cyclase activity"/>
    <property type="evidence" value="ECO:0007669"/>
    <property type="project" value="UniProtKB-EC"/>
</dbReference>
<dbReference type="GO" id="GO:1902201">
    <property type="term" value="P:negative regulation of bacterial-type flagellum-dependent cell motility"/>
    <property type="evidence" value="ECO:0007669"/>
    <property type="project" value="TreeGrafter"/>
</dbReference>
<dbReference type="NCBIfam" id="TIGR00254">
    <property type="entry name" value="GGDEF"/>
    <property type="match status" value="1"/>
</dbReference>
<evidence type="ECO:0000313" key="6">
    <source>
        <dbReference type="EMBL" id="REC96318.1"/>
    </source>
</evidence>
<dbReference type="Pfam" id="PF00990">
    <property type="entry name" value="GGDEF"/>
    <property type="match status" value="1"/>
</dbReference>
<dbReference type="PROSITE" id="PS50887">
    <property type="entry name" value="GGDEF"/>
    <property type="match status" value="1"/>
</dbReference>
<organism evidence="6 7">
    <name type="scientific">Kushneria indalinina DSM 14324</name>
    <dbReference type="NCBI Taxonomy" id="1122140"/>
    <lineage>
        <taxon>Bacteria</taxon>
        <taxon>Pseudomonadati</taxon>
        <taxon>Pseudomonadota</taxon>
        <taxon>Gammaproteobacteria</taxon>
        <taxon>Oceanospirillales</taxon>
        <taxon>Halomonadaceae</taxon>
        <taxon>Kushneria</taxon>
    </lineage>
</organism>
<evidence type="ECO:0000259" key="5">
    <source>
        <dbReference type="PROSITE" id="PS50887"/>
    </source>
</evidence>
<evidence type="ECO:0000256" key="3">
    <source>
        <dbReference type="ARBA" id="ARBA00034247"/>
    </source>
</evidence>
<dbReference type="Gene3D" id="3.30.70.270">
    <property type="match status" value="1"/>
</dbReference>
<dbReference type="GO" id="GO:0005886">
    <property type="term" value="C:plasma membrane"/>
    <property type="evidence" value="ECO:0007669"/>
    <property type="project" value="TreeGrafter"/>
</dbReference>
<evidence type="ECO:0000256" key="2">
    <source>
        <dbReference type="ARBA" id="ARBA00012528"/>
    </source>
</evidence>
<feature type="transmembrane region" description="Helical" evidence="4">
    <location>
        <begin position="65"/>
        <end position="84"/>
    </location>
</feature>
<comment type="cofactor">
    <cofactor evidence="1">
        <name>Mg(2+)</name>
        <dbReference type="ChEBI" id="CHEBI:18420"/>
    </cofactor>
</comment>
<accession>A0A3D9DZV0</accession>
<feature type="domain" description="GGDEF" evidence="5">
    <location>
        <begin position="247"/>
        <end position="377"/>
    </location>
</feature>
<dbReference type="RefSeq" id="WP_115853235.1">
    <property type="nucleotide sequence ID" value="NZ_QRDJ01000006.1"/>
</dbReference>
<dbReference type="PANTHER" id="PTHR45138">
    <property type="entry name" value="REGULATORY COMPONENTS OF SENSORY TRANSDUCTION SYSTEM"/>
    <property type="match status" value="1"/>
</dbReference>
<gene>
    <name evidence="6" type="ORF">C8D72_1003</name>
</gene>
<feature type="transmembrane region" description="Helical" evidence="4">
    <location>
        <begin position="120"/>
        <end position="141"/>
    </location>
</feature>
<feature type="transmembrane region" description="Helical" evidence="4">
    <location>
        <begin position="6"/>
        <end position="27"/>
    </location>
</feature>
<keyword evidence="4" id="KW-1133">Transmembrane helix</keyword>
<dbReference type="Proteomes" id="UP000256334">
    <property type="component" value="Unassembled WGS sequence"/>
</dbReference>
<dbReference type="EMBL" id="QRDJ01000006">
    <property type="protein sequence ID" value="REC96318.1"/>
    <property type="molecule type" value="Genomic_DNA"/>
</dbReference>